<dbReference type="Proteomes" id="UP001209885">
    <property type="component" value="Unassembled WGS sequence"/>
</dbReference>
<accession>A0ABT3RLP5</accession>
<keyword evidence="1" id="KW-0472">Membrane</keyword>
<feature type="transmembrane region" description="Helical" evidence="1">
    <location>
        <begin position="250"/>
        <end position="269"/>
    </location>
</feature>
<name>A0ABT3RLP5_9BACT</name>
<gene>
    <name evidence="2" type="ORF">OO013_01340</name>
</gene>
<evidence type="ECO:0000313" key="3">
    <source>
        <dbReference type="Proteomes" id="UP001209885"/>
    </source>
</evidence>
<evidence type="ECO:0000256" key="1">
    <source>
        <dbReference type="SAM" id="Phobius"/>
    </source>
</evidence>
<proteinExistence type="predicted"/>
<dbReference type="InterPro" id="IPR022134">
    <property type="entry name" value="DUF3667"/>
</dbReference>
<feature type="transmembrane region" description="Helical" evidence="1">
    <location>
        <begin position="86"/>
        <end position="104"/>
    </location>
</feature>
<feature type="transmembrane region" description="Helical" evidence="1">
    <location>
        <begin position="341"/>
        <end position="366"/>
    </location>
</feature>
<evidence type="ECO:0000313" key="2">
    <source>
        <dbReference type="EMBL" id="MCX2742485.1"/>
    </source>
</evidence>
<keyword evidence="1" id="KW-0812">Transmembrane</keyword>
<dbReference type="EMBL" id="JAPFQN010000002">
    <property type="protein sequence ID" value="MCX2742485.1"/>
    <property type="molecule type" value="Genomic_DNA"/>
</dbReference>
<dbReference type="RefSeq" id="WP_266054726.1">
    <property type="nucleotide sequence ID" value="NZ_JAPFQN010000002.1"/>
</dbReference>
<protein>
    <submittedName>
        <fullName evidence="2">DUF3667 domain-containing protein</fullName>
    </submittedName>
</protein>
<feature type="transmembrane region" description="Helical" evidence="1">
    <location>
        <begin position="281"/>
        <end position="302"/>
    </location>
</feature>
<sequence>MKSQRKHPYCLNCNTPLKIQDNYCPKCGQENTDQNVSVGIILSEFISNAFALDGKLPKSFVPFLFKPGKLTNTYNAGKRNKYFNPVRMYLVLSLFYFFVIGYIGKKVAEDIETQSEKVFNRVSSDDPASLSKIDSLINLKSRDSVNWEAIKKEIEKDTGLKLPDSLNKEKPNIIKDLKIDSVENGGWDTNLDFTEKLYSLAQDESLSIEQCIDSLDVNKSEKLTYALTYQSIKIIRSDKRYLIGYILKNLPIMMFILLPVFAGMLKLLYIRRNFLYIHHIIHALYLHSFAYLVYGLTLLITVKYDLDAGLAFFSFILVSTYSYISFIRVYKQGWFKTFVKFNILGYFYISFLLIAFLIELMLSLYLF</sequence>
<organism evidence="2 3">
    <name type="scientific">Mangrovivirga halotolerans</name>
    <dbReference type="NCBI Taxonomy" id="2993936"/>
    <lineage>
        <taxon>Bacteria</taxon>
        <taxon>Pseudomonadati</taxon>
        <taxon>Bacteroidota</taxon>
        <taxon>Cytophagia</taxon>
        <taxon>Cytophagales</taxon>
        <taxon>Mangrovivirgaceae</taxon>
        <taxon>Mangrovivirga</taxon>
    </lineage>
</organism>
<feature type="transmembrane region" description="Helical" evidence="1">
    <location>
        <begin position="308"/>
        <end position="329"/>
    </location>
</feature>
<comment type="caution">
    <text evidence="2">The sequence shown here is derived from an EMBL/GenBank/DDBJ whole genome shotgun (WGS) entry which is preliminary data.</text>
</comment>
<reference evidence="2 3" key="1">
    <citation type="submission" date="2022-11" db="EMBL/GenBank/DDBJ databases">
        <title>The characterization of three novel Bacteroidetes species and genomic analysis of their roles in tidal elemental geochemical cycles.</title>
        <authorList>
            <person name="Ma K."/>
        </authorList>
    </citation>
    <scope>NUCLEOTIDE SEQUENCE [LARGE SCALE GENOMIC DNA]</scope>
    <source>
        <strain evidence="2 3">M17</strain>
    </source>
</reference>
<dbReference type="Pfam" id="PF12412">
    <property type="entry name" value="DUF3667"/>
    <property type="match status" value="1"/>
</dbReference>
<keyword evidence="3" id="KW-1185">Reference proteome</keyword>
<keyword evidence="1" id="KW-1133">Transmembrane helix</keyword>